<dbReference type="AlphaFoldDB" id="A0A1A8WK12"/>
<sequence length="178" mass="20905">MNIRKYCVKLTNAYPHNNLYIRTTHEKKEEFSKKEQDTPEALALIIPKGENLYLHKTQQQRESQHATLNAEKKTAKTNDTQIYQDTSKRYANKNILLYHEASYTITNIPVSSSSLKVPGTSNYDLTGMYTKKKKKRIKRIHVNFLRKRESSHSNKKKDVLAEDHLEHLQYNDEDIIKI</sequence>
<evidence type="ECO:0000313" key="2">
    <source>
        <dbReference type="Proteomes" id="UP000078597"/>
    </source>
</evidence>
<evidence type="ECO:0000313" key="1">
    <source>
        <dbReference type="EMBL" id="SBS92475.1"/>
    </source>
</evidence>
<reference evidence="2" key="1">
    <citation type="submission" date="2016-05" db="EMBL/GenBank/DDBJ databases">
        <authorList>
            <person name="Naeem Raeece"/>
        </authorList>
    </citation>
    <scope>NUCLEOTIDE SEQUENCE [LARGE SCALE GENOMIC DNA]</scope>
</reference>
<dbReference type="EMBL" id="FLQW01002135">
    <property type="protein sequence ID" value="SBS92475.1"/>
    <property type="molecule type" value="Genomic_DNA"/>
</dbReference>
<dbReference type="Proteomes" id="UP000078597">
    <property type="component" value="Unassembled WGS sequence"/>
</dbReference>
<gene>
    <name evidence="1" type="ORF">PMALA_036340</name>
</gene>
<protein>
    <submittedName>
        <fullName evidence="1">Uncharacterized protein</fullName>
    </submittedName>
</protein>
<accession>A0A1A8WK12</accession>
<proteinExistence type="predicted"/>
<organism evidence="1 2">
    <name type="scientific">Plasmodium malariae</name>
    <dbReference type="NCBI Taxonomy" id="5858"/>
    <lineage>
        <taxon>Eukaryota</taxon>
        <taxon>Sar</taxon>
        <taxon>Alveolata</taxon>
        <taxon>Apicomplexa</taxon>
        <taxon>Aconoidasida</taxon>
        <taxon>Haemosporida</taxon>
        <taxon>Plasmodiidae</taxon>
        <taxon>Plasmodium</taxon>
        <taxon>Plasmodium (Plasmodium)</taxon>
    </lineage>
</organism>
<name>A0A1A8WK12_PLAMA</name>